<comment type="caution">
    <text evidence="2">The sequence shown here is derived from an EMBL/GenBank/DDBJ whole genome shotgun (WGS) entry which is preliminary data.</text>
</comment>
<sequence>MYNPESEQAFRLSRSKLELYIECPRCFYIDRRLGVDRPPGYPFSINSAVDKLLKKEFDIHRARVSRHPLMEAYGINAIPAAHKKLDDWRNNFTGVEYFHEPSNFIVTGAIDDLWQNRNGEYIVVDYKATSKEGKITELDMEWQDSYKRQMEIYQWLLRKNVEKVSDLGYFVYCNGRTDVKAFDGRIEFDVTLISYKGNDAWVERAVTDAKACLDKKNAPKSSPNCDYCRYRDDVASVL</sequence>
<dbReference type="Gene3D" id="3.90.320.10">
    <property type="match status" value="1"/>
</dbReference>
<name>A0A1G2H7L8_9BACT</name>
<dbReference type="SUPFAM" id="SSF52980">
    <property type="entry name" value="Restriction endonuclease-like"/>
    <property type="match status" value="1"/>
</dbReference>
<dbReference type="AlphaFoldDB" id="A0A1G2H7L8"/>
<feature type="domain" description="PD-(D/E)XK endonuclease-like" evidence="1">
    <location>
        <begin position="11"/>
        <end position="231"/>
    </location>
</feature>
<accession>A0A1G2H7L8</accession>
<evidence type="ECO:0000313" key="2">
    <source>
        <dbReference type="EMBL" id="OGZ58457.1"/>
    </source>
</evidence>
<dbReference type="Pfam" id="PF12705">
    <property type="entry name" value="PDDEXK_1"/>
    <property type="match status" value="1"/>
</dbReference>
<dbReference type="STRING" id="1802158.A2827_01800"/>
<dbReference type="InterPro" id="IPR011335">
    <property type="entry name" value="Restrct_endonuc-II-like"/>
</dbReference>
<dbReference type="Proteomes" id="UP000177932">
    <property type="component" value="Unassembled WGS sequence"/>
</dbReference>
<proteinExistence type="predicted"/>
<dbReference type="InterPro" id="IPR038726">
    <property type="entry name" value="PDDEXK_AddAB-type"/>
</dbReference>
<protein>
    <recommendedName>
        <fullName evidence="1">PD-(D/E)XK endonuclease-like domain-containing protein</fullName>
    </recommendedName>
</protein>
<dbReference type="EMBL" id="MHOD01000007">
    <property type="protein sequence ID" value="OGZ58457.1"/>
    <property type="molecule type" value="Genomic_DNA"/>
</dbReference>
<dbReference type="InterPro" id="IPR011604">
    <property type="entry name" value="PDDEXK-like_dom_sf"/>
</dbReference>
<evidence type="ECO:0000259" key="1">
    <source>
        <dbReference type="Pfam" id="PF12705"/>
    </source>
</evidence>
<reference evidence="2 3" key="1">
    <citation type="journal article" date="2016" name="Nat. Commun.">
        <title>Thousands of microbial genomes shed light on interconnected biogeochemical processes in an aquifer system.</title>
        <authorList>
            <person name="Anantharaman K."/>
            <person name="Brown C.T."/>
            <person name="Hug L.A."/>
            <person name="Sharon I."/>
            <person name="Castelle C.J."/>
            <person name="Probst A.J."/>
            <person name="Thomas B.C."/>
            <person name="Singh A."/>
            <person name="Wilkins M.J."/>
            <person name="Karaoz U."/>
            <person name="Brodie E.L."/>
            <person name="Williams K.H."/>
            <person name="Hubbard S.S."/>
            <person name="Banfield J.F."/>
        </authorList>
    </citation>
    <scope>NUCLEOTIDE SEQUENCE [LARGE SCALE GENOMIC DNA]</scope>
</reference>
<evidence type="ECO:0000313" key="3">
    <source>
        <dbReference type="Proteomes" id="UP000177932"/>
    </source>
</evidence>
<gene>
    <name evidence="2" type="ORF">A2827_01800</name>
</gene>
<organism evidence="2 3">
    <name type="scientific">Candidatus Spechtbacteria bacterium RIFCSPHIGHO2_01_FULL_43_30</name>
    <dbReference type="NCBI Taxonomy" id="1802158"/>
    <lineage>
        <taxon>Bacteria</taxon>
        <taxon>Candidatus Spechtiibacteriota</taxon>
    </lineage>
</organism>